<dbReference type="CDD" id="cd00077">
    <property type="entry name" value="HDc"/>
    <property type="match status" value="1"/>
</dbReference>
<organism evidence="4 5">
    <name type="scientific">Crassostrea virginica</name>
    <name type="common">Eastern oyster</name>
    <dbReference type="NCBI Taxonomy" id="6565"/>
    <lineage>
        <taxon>Eukaryota</taxon>
        <taxon>Metazoa</taxon>
        <taxon>Spiralia</taxon>
        <taxon>Lophotrochozoa</taxon>
        <taxon>Mollusca</taxon>
        <taxon>Bivalvia</taxon>
        <taxon>Autobranchia</taxon>
        <taxon>Pteriomorphia</taxon>
        <taxon>Ostreida</taxon>
        <taxon>Ostreoidea</taxon>
        <taxon>Ostreidae</taxon>
        <taxon>Crassostrea</taxon>
    </lineage>
</organism>
<dbReference type="InterPro" id="IPR003607">
    <property type="entry name" value="HD/PDEase_dom"/>
</dbReference>
<evidence type="ECO:0000256" key="1">
    <source>
        <dbReference type="ARBA" id="ARBA00005776"/>
    </source>
</evidence>
<feature type="region of interest" description="Disordered" evidence="2">
    <location>
        <begin position="572"/>
        <end position="653"/>
    </location>
</feature>
<dbReference type="RefSeq" id="XP_022335909.1">
    <property type="nucleotide sequence ID" value="XM_022480201.1"/>
</dbReference>
<feature type="compositionally biased region" description="Basic and acidic residues" evidence="2">
    <location>
        <begin position="267"/>
        <end position="289"/>
    </location>
</feature>
<feature type="region of interest" description="Disordered" evidence="2">
    <location>
        <begin position="263"/>
        <end position="292"/>
    </location>
</feature>
<dbReference type="Gene3D" id="1.10.3210.10">
    <property type="entry name" value="Hypothetical protein af1432"/>
    <property type="match status" value="3"/>
</dbReference>
<dbReference type="SMART" id="SM00471">
    <property type="entry name" value="HDc"/>
    <property type="match status" value="1"/>
</dbReference>
<dbReference type="GO" id="GO:0005634">
    <property type="term" value="C:nucleus"/>
    <property type="evidence" value="ECO:0007669"/>
    <property type="project" value="TreeGrafter"/>
</dbReference>
<dbReference type="GO" id="GO:0006203">
    <property type="term" value="P:dGTP catabolic process"/>
    <property type="evidence" value="ECO:0007669"/>
    <property type="project" value="TreeGrafter"/>
</dbReference>
<dbReference type="AlphaFoldDB" id="A0A8B8E8A7"/>
<accession>A0A8B8E8A7</accession>
<sequence>MLGINNNFDHARCIKYARVLKVDDETGDLQIDFRDKEVGELYDMFHTRSTLHRRAYQHNVTKIIERMITEALIEAYNITQISTSEPKLRTRLDIFDAKGDVDIKAYQKLTDSIFEEILWSTDDKLEQARGTLKKILKREIYKCVGQTCPPPDTINKKEDEIKVEVLDILKETQSPIEKEDIIIDVVNLDYGKKKDNPIDLAVFYNKENRNKPLDIRKTEVSNMLPEYFEEQWIRCYCKKGEKGRIAEARKAFVEWCKKNGCPSPEKNPMEPTKEHKSLKSPNKDSKETETEVNLEPNVNSMAEEGPKYDFKVLNDPIHGHIEIHPLCVKIMDTPQFQRLRYIKQLGGAYFVYPGASHNRFEHSLGVCHLAGQLVTSLKDRQPDLNILESDILCVKIAGLCHDLSQHEDLSEKMFDYLVDDNKLSDEFKKYGLTKPDELFIKELIKGRENDQSVNWAAIERPKKKGFLFDIVANKRCGIDVDKWDYFARDCHMLGINNNFDHARCMIYARVLNVNGDSQSQIGFRNKEVFDLYEMFHTRFTLHRRAYQHTVTKIIEIMITDALVETFKELKLPTPKPKSTENQPEANDKKEKPETSSTENQPEANDKKEKPETSRITETLIETFKKMELSTPEPKGTENQPEANDKKEKPETNRTRLNIFDANGVKVEAYTKLTDSIFDEILWSTDDKLEKASGILKKILKRELYKCVGEICLPQNCKAINQKEKDIKDELLKILKDGESQLHEDDIIIDKVYFNYGKGNDNPMDHVFFYKKEKPTEGFKIEKHEVSHMLPEKFSEQLIRCYCKKRDDTQIKDAEKAFDKWCGLCKNTSAESV</sequence>
<evidence type="ECO:0000313" key="4">
    <source>
        <dbReference type="Proteomes" id="UP000694844"/>
    </source>
</evidence>
<feature type="compositionally biased region" description="Basic and acidic residues" evidence="2">
    <location>
        <begin position="603"/>
        <end position="614"/>
    </location>
</feature>
<dbReference type="KEGG" id="cvn:111132399"/>
<proteinExistence type="inferred from homology"/>
<evidence type="ECO:0000313" key="5">
    <source>
        <dbReference type="RefSeq" id="XP_022335909.1"/>
    </source>
</evidence>
<evidence type="ECO:0000259" key="3">
    <source>
        <dbReference type="SMART" id="SM00471"/>
    </source>
</evidence>
<feature type="compositionally biased region" description="Basic and acidic residues" evidence="2">
    <location>
        <begin position="642"/>
        <end position="653"/>
    </location>
</feature>
<reference evidence="5" key="1">
    <citation type="submission" date="2025-08" db="UniProtKB">
        <authorList>
            <consortium name="RefSeq"/>
        </authorList>
    </citation>
    <scope>IDENTIFICATION</scope>
    <source>
        <tissue evidence="5">Whole sample</tissue>
    </source>
</reference>
<protein>
    <submittedName>
        <fullName evidence="5">Deoxynucleoside triphosphate triphosphohydrolase SAMHD1-like</fullName>
    </submittedName>
</protein>
<feature type="domain" description="HD/PDEase" evidence="3">
    <location>
        <begin position="355"/>
        <end position="495"/>
    </location>
</feature>
<comment type="similarity">
    <text evidence="1">Belongs to the SAMHD1 family.</text>
</comment>
<dbReference type="Gene3D" id="3.30.70.2760">
    <property type="match status" value="2"/>
</dbReference>
<name>A0A8B8E8A7_CRAVI</name>
<evidence type="ECO:0000256" key="2">
    <source>
        <dbReference type="SAM" id="MobiDB-lite"/>
    </source>
</evidence>
<keyword evidence="4" id="KW-1185">Reference proteome</keyword>
<dbReference type="InterPro" id="IPR050135">
    <property type="entry name" value="dGTPase-like"/>
</dbReference>
<dbReference type="PANTHER" id="PTHR11373:SF4">
    <property type="entry name" value="DEOXYNUCLEOSIDE TRIPHOSPHATE TRIPHOSPHOHYDROLASE SAMHD1"/>
    <property type="match status" value="1"/>
</dbReference>
<dbReference type="GO" id="GO:0008832">
    <property type="term" value="F:dGTPase activity"/>
    <property type="evidence" value="ECO:0007669"/>
    <property type="project" value="TreeGrafter"/>
</dbReference>
<dbReference type="PANTHER" id="PTHR11373">
    <property type="entry name" value="DEOXYNUCLEOSIDE TRIPHOSPHATE TRIPHOSPHOHYDROLASE"/>
    <property type="match status" value="1"/>
</dbReference>
<dbReference type="OrthoDB" id="9991235at2759"/>
<dbReference type="GeneID" id="111132399"/>
<dbReference type="Proteomes" id="UP000694844">
    <property type="component" value="Chromosome 5"/>
</dbReference>
<dbReference type="SUPFAM" id="SSF109604">
    <property type="entry name" value="HD-domain/PDEase-like"/>
    <property type="match status" value="2"/>
</dbReference>
<gene>
    <name evidence="5" type="primary">LOC111132399</name>
</gene>